<organism evidence="2">
    <name type="scientific">hydrothermal vent metagenome</name>
    <dbReference type="NCBI Taxonomy" id="652676"/>
    <lineage>
        <taxon>unclassified sequences</taxon>
        <taxon>metagenomes</taxon>
        <taxon>ecological metagenomes</taxon>
    </lineage>
</organism>
<evidence type="ECO:0000259" key="1">
    <source>
        <dbReference type="PROSITE" id="PS51833"/>
    </source>
</evidence>
<dbReference type="PANTHER" id="PTHR33525:SF3">
    <property type="entry name" value="RIBONUCLEASE Y"/>
    <property type="match status" value="1"/>
</dbReference>
<dbReference type="Gene3D" id="1.10.3210.10">
    <property type="entry name" value="Hypothetical protein af1432"/>
    <property type="match status" value="1"/>
</dbReference>
<dbReference type="SUPFAM" id="SSF109604">
    <property type="entry name" value="HD-domain/PDEase-like"/>
    <property type="match status" value="1"/>
</dbReference>
<dbReference type="PROSITE" id="PS51833">
    <property type="entry name" value="HDOD"/>
    <property type="match status" value="1"/>
</dbReference>
<dbReference type="InterPro" id="IPR013976">
    <property type="entry name" value="HDOD"/>
</dbReference>
<feature type="domain" description="HDOD" evidence="1">
    <location>
        <begin position="26"/>
        <end position="213"/>
    </location>
</feature>
<reference evidence="2" key="1">
    <citation type="submission" date="2018-06" db="EMBL/GenBank/DDBJ databases">
        <authorList>
            <person name="Zhirakovskaya E."/>
        </authorList>
    </citation>
    <scope>NUCLEOTIDE SEQUENCE</scope>
</reference>
<dbReference type="Pfam" id="PF08668">
    <property type="entry name" value="HDOD"/>
    <property type="match status" value="1"/>
</dbReference>
<gene>
    <name evidence="2" type="ORF">MNBD_GAMMA07-2452</name>
</gene>
<proteinExistence type="predicted"/>
<sequence>MIAIQDKAEYFLAEVKEAVINEKLVLPSLPDVALKIKTECEKQDSSAHKIAEMISQDPALSVRLLQVANSSMYRTRNSTDNIQMAITKLGLNLVKDLIISLSMKQLYNASNDVIAERFKELWLASVKTAALAQLLAANQKHLHAEVAMLAGLIHNIGALPIILLAEDDDDLFDQPHSLLQVVKQMQGEVSAYIFHKWNFPQYMIDIANSCYQFQRDHEGPADYIDIIQAALIEGSIYTGLECPDDWSSISAFSQLGIDTNSHVLDIEENKIVFEETTSLFK</sequence>
<dbReference type="EMBL" id="UOFF01000223">
    <property type="protein sequence ID" value="VAW56416.1"/>
    <property type="molecule type" value="Genomic_DNA"/>
</dbReference>
<evidence type="ECO:0000313" key="2">
    <source>
        <dbReference type="EMBL" id="VAW56416.1"/>
    </source>
</evidence>
<dbReference type="InterPro" id="IPR052340">
    <property type="entry name" value="RNase_Y/CdgJ"/>
</dbReference>
<dbReference type="PANTHER" id="PTHR33525">
    <property type="match status" value="1"/>
</dbReference>
<accession>A0A3B0XIR0</accession>
<name>A0A3B0XIR0_9ZZZZ</name>
<protein>
    <recommendedName>
        <fullName evidence="1">HDOD domain-containing protein</fullName>
    </recommendedName>
</protein>
<dbReference type="AlphaFoldDB" id="A0A3B0XIR0"/>